<dbReference type="Proteomes" id="UP001501570">
    <property type="component" value="Unassembled WGS sequence"/>
</dbReference>
<comment type="caution">
    <text evidence="2">The sequence shown here is derived from an EMBL/GenBank/DDBJ whole genome shotgun (WGS) entry which is preliminary data.</text>
</comment>
<dbReference type="PANTHER" id="PTHR12631">
    <property type="entry name" value="ALPHA-L-IDURONIDASE"/>
    <property type="match status" value="1"/>
</dbReference>
<evidence type="ECO:0000313" key="2">
    <source>
        <dbReference type="EMBL" id="GAA5193904.1"/>
    </source>
</evidence>
<name>A0ABP9SCZ1_9ACTN</name>
<dbReference type="RefSeq" id="WP_345634731.1">
    <property type="nucleotide sequence ID" value="NZ_BAABJQ010000020.1"/>
</dbReference>
<reference evidence="3" key="1">
    <citation type="journal article" date="2019" name="Int. J. Syst. Evol. Microbiol.">
        <title>The Global Catalogue of Microorganisms (GCM) 10K type strain sequencing project: providing services to taxonomists for standard genome sequencing and annotation.</title>
        <authorList>
            <consortium name="The Broad Institute Genomics Platform"/>
            <consortium name="The Broad Institute Genome Sequencing Center for Infectious Disease"/>
            <person name="Wu L."/>
            <person name="Ma J."/>
        </authorList>
    </citation>
    <scope>NUCLEOTIDE SEQUENCE [LARGE SCALE GENOMIC DNA]</scope>
    <source>
        <strain evidence="3">JCM 18304</strain>
    </source>
</reference>
<protein>
    <recommendedName>
        <fullName evidence="4">Glycosyl hydrolase catalytic core</fullName>
    </recommendedName>
</protein>
<keyword evidence="3" id="KW-1185">Reference proteome</keyword>
<dbReference type="PANTHER" id="PTHR12631:SF10">
    <property type="entry name" value="BETA-XYLOSIDASE-LIKE PROTEIN-RELATED"/>
    <property type="match status" value="1"/>
</dbReference>
<evidence type="ECO:0000256" key="1">
    <source>
        <dbReference type="SAM" id="SignalP"/>
    </source>
</evidence>
<feature type="chain" id="PRO_5046736789" description="Glycosyl hydrolase catalytic core" evidence="1">
    <location>
        <begin position="32"/>
        <end position="902"/>
    </location>
</feature>
<organism evidence="2 3">
    <name type="scientific">Rugosimonospora acidiphila</name>
    <dbReference type="NCBI Taxonomy" id="556531"/>
    <lineage>
        <taxon>Bacteria</taxon>
        <taxon>Bacillati</taxon>
        <taxon>Actinomycetota</taxon>
        <taxon>Actinomycetes</taxon>
        <taxon>Micromonosporales</taxon>
        <taxon>Micromonosporaceae</taxon>
        <taxon>Rugosimonospora</taxon>
    </lineage>
</organism>
<gene>
    <name evidence="2" type="ORF">GCM10023322_56960</name>
</gene>
<feature type="signal peptide" evidence="1">
    <location>
        <begin position="1"/>
        <end position="31"/>
    </location>
</feature>
<dbReference type="Gene3D" id="3.20.20.80">
    <property type="entry name" value="Glycosidases"/>
    <property type="match status" value="1"/>
</dbReference>
<dbReference type="SUPFAM" id="SSF49344">
    <property type="entry name" value="CBD9-like"/>
    <property type="match status" value="1"/>
</dbReference>
<evidence type="ECO:0000313" key="3">
    <source>
        <dbReference type="Proteomes" id="UP001501570"/>
    </source>
</evidence>
<dbReference type="Gene3D" id="2.60.40.1190">
    <property type="match status" value="1"/>
</dbReference>
<sequence length="902" mass="92867">MHLRPGWRRLGVCAAAVVLSTGILAVPPASADAPALTITAPTLVFTKGDTHIAVATPATKVAYIVTDEQSLNVTSGTSDISGGTGSIDLSSLGPGYYNLTVGAGATLDKTTFAVLSSLPSGAISPSSPFGIGMHATQDSNAGLIPTVAQVGFGTVRFDLKWADAEQSPGVYNFPSNVDAVVNAFDQYGITPLPIANYTNPLYDGGNTPSSPTGLAAMAKFMSQIVTHYPSVKGIEVFNEFNEKTFNNTGCLTAACYAPMLATAYAQLKADHPNVTVAGPSTFQQSPTAFLDDLWNLGGLNNLDTVSVHPYLYPSAPEGLVPLLSGINASIRAHNNGKSKPIWITEDGWTNGTNPSSVDEATSADDLIRAEALAMANGVTQFDWYDLVNDGTDPTNVEHNFGLMRLPTAGETAVTPKPALVTQAVTIRQLAGLTFSGDDGLPTPAYSERFGSGAATTRVMWSSSPTAVTLSAKAPVTVTDEYGRATQLAPDNGTVTVDLTQHPVFVKGSATNVRVAATPRFSATVWPAVAVGDTAPATLTVDRRHSGGRPGLATFRFGDATYTVPSRPNRVTTASVDLPASTVLGKRDLVGQAGLGKKASARLVTTTQTVTANTMSVQPAVTTTPFGASLAVNIANNRHSGSTTISSIDWSVGADSGTLTSVPDVAPGTTATVNIPAPSAAPWQSYPFKVTVNVAGAASMVQSGQTGFDPITPDGSTTMPPIDLATDGKATYTPRPYGGAADLSGTVALHSSAGGLHVSADITDDVLSQKNPASTMYLGDSLQVAVTPALPGASPNRVEFGIGQTSAGPQVYCFAAAAGQSTGLVDGTGVQVTRTGTVTHYDVTLPWDRLGFAAAPSAPFGISVLVNDDDSDGFTRPGFIEWGSGIATSKSTALTYPAELATP</sequence>
<dbReference type="InterPro" id="IPR051923">
    <property type="entry name" value="Glycosyl_Hydrolase_39"/>
</dbReference>
<proteinExistence type="predicted"/>
<evidence type="ECO:0008006" key="4">
    <source>
        <dbReference type="Google" id="ProtNLM"/>
    </source>
</evidence>
<dbReference type="InterPro" id="IPR017853">
    <property type="entry name" value="GH"/>
</dbReference>
<dbReference type="EMBL" id="BAABJQ010000020">
    <property type="protein sequence ID" value="GAA5193904.1"/>
    <property type="molecule type" value="Genomic_DNA"/>
</dbReference>
<accession>A0ABP9SCZ1</accession>
<dbReference type="SUPFAM" id="SSF51445">
    <property type="entry name" value="(Trans)glycosidases"/>
    <property type="match status" value="1"/>
</dbReference>
<keyword evidence="1" id="KW-0732">Signal</keyword>